<dbReference type="EMBL" id="MIKG01000010">
    <property type="protein sequence ID" value="RAO69827.1"/>
    <property type="molecule type" value="Genomic_DNA"/>
</dbReference>
<dbReference type="PANTHER" id="PTHR33099:SF7">
    <property type="entry name" value="MYND-TYPE DOMAIN-CONTAINING PROTEIN"/>
    <property type="match status" value="1"/>
</dbReference>
<evidence type="ECO:0000313" key="3">
    <source>
        <dbReference type="EMBL" id="RAO69827.1"/>
    </source>
</evidence>
<evidence type="ECO:0000313" key="4">
    <source>
        <dbReference type="Proteomes" id="UP000249363"/>
    </source>
</evidence>
<dbReference type="OrthoDB" id="27483at2759"/>
<keyword evidence="1" id="KW-0408">Iron</keyword>
<reference evidence="3 4" key="1">
    <citation type="journal article" date="2017" name="Biotechnol. Biofuels">
        <title>Differential beta-glucosidase expression as a function of carbon source availability in Talaromyces amestolkiae: a genomic and proteomic approach.</title>
        <authorList>
            <person name="de Eugenio L.I."/>
            <person name="Mendez-Liter J.A."/>
            <person name="Nieto-Dominguez M."/>
            <person name="Alonso L."/>
            <person name="Gil-Munoz J."/>
            <person name="Barriuso J."/>
            <person name="Prieto A."/>
            <person name="Martinez M.J."/>
        </authorList>
    </citation>
    <scope>NUCLEOTIDE SEQUENCE [LARGE SCALE GENOMIC DNA]</scope>
    <source>
        <strain evidence="3 4">CIB</strain>
    </source>
</reference>
<dbReference type="PANTHER" id="PTHR33099">
    <property type="entry name" value="FE2OG DIOXYGENASE DOMAIN-CONTAINING PROTEIN"/>
    <property type="match status" value="1"/>
</dbReference>
<comment type="similarity">
    <text evidence="1">Belongs to the iron/ascorbate-dependent oxidoreductase family.</text>
</comment>
<comment type="caution">
    <text evidence="3">The sequence shown here is derived from an EMBL/GenBank/DDBJ whole genome shotgun (WGS) entry which is preliminary data.</text>
</comment>
<dbReference type="GO" id="GO:0016491">
    <property type="term" value="F:oxidoreductase activity"/>
    <property type="evidence" value="ECO:0007669"/>
    <property type="project" value="UniProtKB-KW"/>
</dbReference>
<feature type="domain" description="Fe2OG dioxygenase" evidence="2">
    <location>
        <begin position="147"/>
        <end position="243"/>
    </location>
</feature>
<gene>
    <name evidence="3" type="ORF">BHQ10_005839</name>
</gene>
<keyword evidence="1" id="KW-0560">Oxidoreductase</keyword>
<sequence length="470" mass="52733">MPNQSTFSQLQILIEKECSKASFACGGSITIKEDSTAKTKATAQSSVPINLFWASPKDEEIHRLTFPAQSTESSVSQLANDCTVASFGRGDQDVVDTDYRRAGKLDTTHFASNFHPTEFGILENIEQILLPAMGDKANDESHSRKLIADLYKLNVYSEPSGHFCNHVDTPRDTTQIGSLVVCLPSKFEGGNLLVRHGGQEINFDWSSKSASTVQWAAFYSDCEHEIKTVTKGHRITLTYNLHLVDMMGGAILSPRRIVDPDTLPPYKLIKSMVGKKDFMTEGGILGFFCSHAYAHTSGDAARRLPKNLKGADIIIYSIFQSLRYEVSIRPVLDEQVEFTYYKGRLVDAQMVSNMPRDMSGANGNRKRWENLRGRKSTKRQQRIADLVGTELHKEIVASASQVETDLEELLMIEEDWPNEPIEDIHWLTSAKHYDTALTYTAYGNEPSVGYKYSYAAILVTIPAWEKRQRQ</sequence>
<protein>
    <recommendedName>
        <fullName evidence="2">Fe2OG dioxygenase domain-containing protein</fullName>
    </recommendedName>
</protein>
<dbReference type="Gene3D" id="2.60.120.620">
    <property type="entry name" value="q2cbj1_9rhob like domain"/>
    <property type="match status" value="1"/>
</dbReference>
<organism evidence="3 4">
    <name type="scientific">Talaromyces amestolkiae</name>
    <dbReference type="NCBI Taxonomy" id="1196081"/>
    <lineage>
        <taxon>Eukaryota</taxon>
        <taxon>Fungi</taxon>
        <taxon>Dikarya</taxon>
        <taxon>Ascomycota</taxon>
        <taxon>Pezizomycotina</taxon>
        <taxon>Eurotiomycetes</taxon>
        <taxon>Eurotiomycetidae</taxon>
        <taxon>Eurotiales</taxon>
        <taxon>Trichocomaceae</taxon>
        <taxon>Talaromyces</taxon>
        <taxon>Talaromyces sect. Talaromyces</taxon>
    </lineage>
</organism>
<evidence type="ECO:0000259" key="2">
    <source>
        <dbReference type="PROSITE" id="PS51471"/>
    </source>
</evidence>
<dbReference type="Pfam" id="PF13640">
    <property type="entry name" value="2OG-FeII_Oxy_3"/>
    <property type="match status" value="1"/>
</dbReference>
<dbReference type="GO" id="GO:0046872">
    <property type="term" value="F:metal ion binding"/>
    <property type="evidence" value="ECO:0007669"/>
    <property type="project" value="UniProtKB-KW"/>
</dbReference>
<dbReference type="Proteomes" id="UP000249363">
    <property type="component" value="Unassembled WGS sequence"/>
</dbReference>
<accession>A0A364L1Z4</accession>
<evidence type="ECO:0000256" key="1">
    <source>
        <dbReference type="RuleBase" id="RU003682"/>
    </source>
</evidence>
<dbReference type="AlphaFoldDB" id="A0A364L1Z4"/>
<dbReference type="GeneID" id="63795055"/>
<dbReference type="InterPro" id="IPR005123">
    <property type="entry name" value="Oxoglu/Fe-dep_dioxygenase_dom"/>
</dbReference>
<proteinExistence type="inferred from homology"/>
<name>A0A364L1Z4_TALAM</name>
<dbReference type="STRING" id="1196081.A0A364L1Z4"/>
<dbReference type="InterPro" id="IPR044862">
    <property type="entry name" value="Pro_4_hyd_alph_FE2OG_OXY"/>
</dbReference>
<dbReference type="PROSITE" id="PS51471">
    <property type="entry name" value="FE2OG_OXY"/>
    <property type="match status" value="1"/>
</dbReference>
<keyword evidence="4" id="KW-1185">Reference proteome</keyword>
<keyword evidence="1" id="KW-0479">Metal-binding</keyword>
<dbReference type="RefSeq" id="XP_040734343.1">
    <property type="nucleotide sequence ID" value="XM_040878358.1"/>
</dbReference>